<dbReference type="OMA" id="PIVTIDI"/>
<dbReference type="InterPro" id="IPR017452">
    <property type="entry name" value="GPCR_Rhodpsn_7TM"/>
</dbReference>
<feature type="domain" description="G-protein coupled receptors family 1 profile" evidence="11">
    <location>
        <begin position="40"/>
        <end position="313"/>
    </location>
</feature>
<dbReference type="InterPro" id="IPR000276">
    <property type="entry name" value="GPCR_Rhodpsn"/>
</dbReference>
<dbReference type="SMART" id="SM01381">
    <property type="entry name" value="7TM_GPCR_Srsx"/>
    <property type="match status" value="1"/>
</dbReference>
<dbReference type="Proteomes" id="UP000275408">
    <property type="component" value="Unassembled WGS sequence"/>
</dbReference>
<accession>A0A3M6UJB8</accession>
<evidence type="ECO:0000256" key="6">
    <source>
        <dbReference type="ARBA" id="ARBA00023136"/>
    </source>
</evidence>
<sequence>MNTHPLNVSNNSEISASVKRAETYLISLIYAVIAVIAVFGNILVILAVYINTRLQTKSNYLLVALAVPDFFQGAVSLPLRLVEVLDVNCDLKSFCPVAIPVSTLFGAASNLHILLVAVERSVSIFFPYCYYSWMTTKKVLMGVCVIWLSVVTVSLLPVLGWGGKEPETVVTFCRFPSFLIQEYITCLYLFVHVIPIIVVTFLNVFILRESLRHLRRIEAQVVSSGFNLPGRDSNSQFFPQPVEAVRQKKVEAMKQRKTTFIVAAVVGSFILLVVPIVTIDIVEMLTAAVIPEAVVKIAVLMIYANHCVNVFVYAGLNSDYRRAFKNILKKCVNVFRLRRTGGHD</sequence>
<keyword evidence="5 9" id="KW-0297">G-protein coupled receptor</keyword>
<name>A0A3M6UJB8_POCDA</name>
<dbReference type="PROSITE" id="PS00237">
    <property type="entry name" value="G_PROTEIN_RECEP_F1_1"/>
    <property type="match status" value="1"/>
</dbReference>
<keyword evidence="3 9" id="KW-0812">Transmembrane</keyword>
<feature type="transmembrane region" description="Helical" evidence="10">
    <location>
        <begin position="24"/>
        <end position="48"/>
    </location>
</feature>
<evidence type="ECO:0000313" key="13">
    <source>
        <dbReference type="Proteomes" id="UP000275408"/>
    </source>
</evidence>
<feature type="transmembrane region" description="Helical" evidence="10">
    <location>
        <begin position="180"/>
        <end position="206"/>
    </location>
</feature>
<dbReference type="GO" id="GO:0004930">
    <property type="term" value="F:G protein-coupled receptor activity"/>
    <property type="evidence" value="ECO:0007669"/>
    <property type="project" value="UniProtKB-KW"/>
</dbReference>
<comment type="similarity">
    <text evidence="9">Belongs to the G-protein coupled receptor 1 family.</text>
</comment>
<evidence type="ECO:0000313" key="12">
    <source>
        <dbReference type="EMBL" id="RMX53659.1"/>
    </source>
</evidence>
<dbReference type="GO" id="GO:0005886">
    <property type="term" value="C:plasma membrane"/>
    <property type="evidence" value="ECO:0007669"/>
    <property type="project" value="UniProtKB-SubCell"/>
</dbReference>
<keyword evidence="13" id="KW-1185">Reference proteome</keyword>
<dbReference type="PROSITE" id="PS50262">
    <property type="entry name" value="G_PROTEIN_RECEP_F1_2"/>
    <property type="match status" value="1"/>
</dbReference>
<organism evidence="12 13">
    <name type="scientific">Pocillopora damicornis</name>
    <name type="common">Cauliflower coral</name>
    <name type="synonym">Millepora damicornis</name>
    <dbReference type="NCBI Taxonomy" id="46731"/>
    <lineage>
        <taxon>Eukaryota</taxon>
        <taxon>Metazoa</taxon>
        <taxon>Cnidaria</taxon>
        <taxon>Anthozoa</taxon>
        <taxon>Hexacorallia</taxon>
        <taxon>Scleractinia</taxon>
        <taxon>Astrocoeniina</taxon>
        <taxon>Pocilloporidae</taxon>
        <taxon>Pocillopora</taxon>
    </lineage>
</organism>
<evidence type="ECO:0000256" key="10">
    <source>
        <dbReference type="SAM" id="Phobius"/>
    </source>
</evidence>
<dbReference type="SUPFAM" id="SSF81321">
    <property type="entry name" value="Family A G protein-coupled receptor-like"/>
    <property type="match status" value="1"/>
</dbReference>
<dbReference type="EMBL" id="RCHS01001413">
    <property type="protein sequence ID" value="RMX53659.1"/>
    <property type="molecule type" value="Genomic_DNA"/>
</dbReference>
<feature type="transmembrane region" description="Helical" evidence="10">
    <location>
        <begin position="139"/>
        <end position="160"/>
    </location>
</feature>
<dbReference type="Pfam" id="PF00001">
    <property type="entry name" value="7tm_1"/>
    <property type="match status" value="1"/>
</dbReference>
<feature type="transmembrane region" description="Helical" evidence="10">
    <location>
        <begin position="297"/>
        <end position="316"/>
    </location>
</feature>
<feature type="transmembrane region" description="Helical" evidence="10">
    <location>
        <begin position="97"/>
        <end position="118"/>
    </location>
</feature>
<feature type="transmembrane region" description="Helical" evidence="10">
    <location>
        <begin position="60"/>
        <end position="77"/>
    </location>
</feature>
<evidence type="ECO:0000256" key="1">
    <source>
        <dbReference type="ARBA" id="ARBA00004651"/>
    </source>
</evidence>
<evidence type="ECO:0000259" key="11">
    <source>
        <dbReference type="PROSITE" id="PS50262"/>
    </source>
</evidence>
<feature type="transmembrane region" description="Helical" evidence="10">
    <location>
        <begin position="258"/>
        <end position="277"/>
    </location>
</feature>
<keyword evidence="6 10" id="KW-0472">Membrane</keyword>
<dbReference type="PRINTS" id="PR00237">
    <property type="entry name" value="GPCRRHODOPSN"/>
</dbReference>
<evidence type="ECO:0000256" key="3">
    <source>
        <dbReference type="ARBA" id="ARBA00022692"/>
    </source>
</evidence>
<keyword evidence="4 10" id="KW-1133">Transmembrane helix</keyword>
<reference evidence="12 13" key="1">
    <citation type="journal article" date="2018" name="Sci. Rep.">
        <title>Comparative analysis of the Pocillopora damicornis genome highlights role of immune system in coral evolution.</title>
        <authorList>
            <person name="Cunning R."/>
            <person name="Bay R.A."/>
            <person name="Gillette P."/>
            <person name="Baker A.C."/>
            <person name="Traylor-Knowles N."/>
        </authorList>
    </citation>
    <scope>NUCLEOTIDE SEQUENCE [LARGE SCALE GENOMIC DNA]</scope>
    <source>
        <strain evidence="12">RSMAS</strain>
        <tissue evidence="12">Whole animal</tissue>
    </source>
</reference>
<evidence type="ECO:0000256" key="2">
    <source>
        <dbReference type="ARBA" id="ARBA00022475"/>
    </source>
</evidence>
<gene>
    <name evidence="12" type="ORF">pdam_00000440</name>
</gene>
<dbReference type="PANTHER" id="PTHR24248">
    <property type="entry name" value="ADRENERGIC RECEPTOR-RELATED G-PROTEIN COUPLED RECEPTOR"/>
    <property type="match status" value="1"/>
</dbReference>
<evidence type="ECO:0000256" key="9">
    <source>
        <dbReference type="RuleBase" id="RU000688"/>
    </source>
</evidence>
<keyword evidence="2" id="KW-1003">Cell membrane</keyword>
<proteinExistence type="inferred from homology"/>
<comment type="caution">
    <text evidence="12">The sequence shown here is derived from an EMBL/GenBank/DDBJ whole genome shotgun (WGS) entry which is preliminary data.</text>
</comment>
<protein>
    <recommendedName>
        <fullName evidence="11">G-protein coupled receptors family 1 profile domain-containing protein</fullName>
    </recommendedName>
</protein>
<evidence type="ECO:0000256" key="4">
    <source>
        <dbReference type="ARBA" id="ARBA00022989"/>
    </source>
</evidence>
<keyword evidence="7 9" id="KW-0675">Receptor</keyword>
<comment type="subcellular location">
    <subcellularLocation>
        <location evidence="1">Cell membrane</location>
        <topology evidence="1">Multi-pass membrane protein</topology>
    </subcellularLocation>
</comment>
<evidence type="ECO:0000256" key="7">
    <source>
        <dbReference type="ARBA" id="ARBA00023170"/>
    </source>
</evidence>
<keyword evidence="8 9" id="KW-0807">Transducer</keyword>
<dbReference type="OrthoDB" id="9445642at2759"/>
<evidence type="ECO:0000256" key="8">
    <source>
        <dbReference type="ARBA" id="ARBA00023224"/>
    </source>
</evidence>
<dbReference type="AlphaFoldDB" id="A0A3M6UJB8"/>
<dbReference type="STRING" id="46731.A0A3M6UJB8"/>
<dbReference type="Gene3D" id="1.20.1070.10">
    <property type="entry name" value="Rhodopsin 7-helix transmembrane proteins"/>
    <property type="match status" value="1"/>
</dbReference>
<evidence type="ECO:0000256" key="5">
    <source>
        <dbReference type="ARBA" id="ARBA00023040"/>
    </source>
</evidence>